<dbReference type="AlphaFoldDB" id="M2P7W5"/>
<keyword evidence="5" id="KW-0408">Iron</keyword>
<dbReference type="PATRIC" id="fig|999415.3.peg.1363"/>
<name>M2P7W5_9FIRM</name>
<dbReference type="PANTHER" id="PTHR36541:SF1">
    <property type="entry name" value="SUPEROXIDE REDUCTASE-RELATED"/>
    <property type="match status" value="1"/>
</dbReference>
<evidence type="ECO:0000256" key="3">
    <source>
        <dbReference type="ARBA" id="ARBA00022723"/>
    </source>
</evidence>
<keyword evidence="8" id="KW-1185">Reference proteome</keyword>
<dbReference type="EMBL" id="AGEJ01000021">
    <property type="protein sequence ID" value="EMD16417.1"/>
    <property type="molecule type" value="Genomic_DNA"/>
</dbReference>
<dbReference type="Proteomes" id="UP000011758">
    <property type="component" value="Unassembled WGS sequence"/>
</dbReference>
<organism evidence="7 8">
    <name type="scientific">Eggerthia catenaformis OT 569 = DSM 20559</name>
    <dbReference type="NCBI Taxonomy" id="999415"/>
    <lineage>
        <taxon>Bacteria</taxon>
        <taxon>Bacillati</taxon>
        <taxon>Bacillota</taxon>
        <taxon>Erysipelotrichia</taxon>
        <taxon>Erysipelotrichales</taxon>
        <taxon>Coprobacillaceae</taxon>
        <taxon>Eggerthia</taxon>
    </lineage>
</organism>
<evidence type="ECO:0000256" key="5">
    <source>
        <dbReference type="ARBA" id="ARBA00023004"/>
    </source>
</evidence>
<comment type="caution">
    <text evidence="7">The sequence shown here is derived from an EMBL/GenBank/DDBJ whole genome shotgun (WGS) entry which is preliminary data.</text>
</comment>
<comment type="similarity">
    <text evidence="1">Belongs to the desulfoferrodoxin family.</text>
</comment>
<protein>
    <submittedName>
        <fullName evidence="7">Desulfoferrodoxin</fullName>
    </submittedName>
</protein>
<dbReference type="RefSeq" id="WP_004803340.1">
    <property type="nucleotide sequence ID" value="NZ_KB446648.1"/>
</dbReference>
<dbReference type="SUPFAM" id="SSF49367">
    <property type="entry name" value="Superoxide reductase-like"/>
    <property type="match status" value="1"/>
</dbReference>
<dbReference type="GO" id="GO:0005506">
    <property type="term" value="F:iron ion binding"/>
    <property type="evidence" value="ECO:0007669"/>
    <property type="project" value="InterPro"/>
</dbReference>
<evidence type="ECO:0000313" key="8">
    <source>
        <dbReference type="Proteomes" id="UP000011758"/>
    </source>
</evidence>
<dbReference type="InterPro" id="IPR002742">
    <property type="entry name" value="Desulfoferrodoxin_Fe-bd_dom"/>
</dbReference>
<accession>M2P7W5</accession>
<reference evidence="7 8" key="1">
    <citation type="submission" date="2013-02" db="EMBL/GenBank/DDBJ databases">
        <title>The Genome Sequence of Lactobacillus catenaformis F0143.</title>
        <authorList>
            <consortium name="The Broad Institute Genome Sequencing Platform"/>
            <person name="Earl A."/>
            <person name="Ward D."/>
            <person name="Feldgarden M."/>
            <person name="Gevers D."/>
            <person name="Izard J."/>
            <person name="Blanton J.M."/>
            <person name="Mathney J."/>
            <person name="Dewhirst F.E."/>
            <person name="Young S.K."/>
            <person name="Zeng Q."/>
            <person name="Gargeya S."/>
            <person name="Fitzgerald M."/>
            <person name="Haas B."/>
            <person name="Abouelleil A."/>
            <person name="Alvarado L."/>
            <person name="Arachchi H.M."/>
            <person name="Berlin A."/>
            <person name="Chapman S.B."/>
            <person name="Gearin G."/>
            <person name="Goldberg J."/>
            <person name="Griggs A."/>
            <person name="Gujja S."/>
            <person name="Hansen M."/>
            <person name="Heiman D."/>
            <person name="Howarth C."/>
            <person name="Larimer J."/>
            <person name="Lui A."/>
            <person name="MacDonald P.J.P."/>
            <person name="McCowen C."/>
            <person name="Montmayeur A."/>
            <person name="Murphy C."/>
            <person name="Neiman D."/>
            <person name="Pearson M."/>
            <person name="Priest M."/>
            <person name="Roberts A."/>
            <person name="Saif S."/>
            <person name="Shea T."/>
            <person name="Sisk P."/>
            <person name="Stolte C."/>
            <person name="Sykes S."/>
            <person name="Wortman J."/>
            <person name="Nusbaum C."/>
            <person name="Birren B."/>
        </authorList>
    </citation>
    <scope>NUCLEOTIDE SEQUENCE [LARGE SCALE GENOMIC DNA]</scope>
    <source>
        <strain evidence="7 8">OT 569</strain>
    </source>
</reference>
<dbReference type="STRING" id="999415.HMPREF9943_01343"/>
<proteinExistence type="inferred from homology"/>
<evidence type="ECO:0000259" key="6">
    <source>
        <dbReference type="Pfam" id="PF01880"/>
    </source>
</evidence>
<dbReference type="InterPro" id="IPR051233">
    <property type="entry name" value="Desulfoferrodoxin_SOR"/>
</dbReference>
<evidence type="ECO:0000256" key="4">
    <source>
        <dbReference type="ARBA" id="ARBA00022982"/>
    </source>
</evidence>
<evidence type="ECO:0000256" key="2">
    <source>
        <dbReference type="ARBA" id="ARBA00022448"/>
    </source>
</evidence>
<gene>
    <name evidence="7" type="ORF">HMPREF9943_01343</name>
</gene>
<evidence type="ECO:0000256" key="1">
    <source>
        <dbReference type="ARBA" id="ARBA00005941"/>
    </source>
</evidence>
<feature type="domain" description="Desulfoferrodoxin ferrous iron-binding" evidence="6">
    <location>
        <begin position="36"/>
        <end position="119"/>
    </location>
</feature>
<dbReference type="InterPro" id="IPR036073">
    <property type="entry name" value="Desulfoferrodoxin_Fe-bd_dom_sf"/>
</dbReference>
<keyword evidence="4" id="KW-0249">Electron transport</keyword>
<dbReference type="eggNOG" id="COG2033">
    <property type="taxonomic scope" value="Bacteria"/>
</dbReference>
<dbReference type="Pfam" id="PF01880">
    <property type="entry name" value="Desulfoferrodox"/>
    <property type="match status" value="1"/>
</dbReference>
<dbReference type="Gene3D" id="2.60.40.730">
    <property type="entry name" value="SOR catalytic domain"/>
    <property type="match status" value="1"/>
</dbReference>
<dbReference type="BioCyc" id="ECAT999415-HMP:GTTI-1378-MONOMER"/>
<evidence type="ECO:0000313" key="7">
    <source>
        <dbReference type="EMBL" id="EMD16417.1"/>
    </source>
</evidence>
<keyword evidence="2" id="KW-0813">Transport</keyword>
<dbReference type="PANTHER" id="PTHR36541">
    <property type="entry name" value="SUPEROXIDE REDUCTASE-RELATED"/>
    <property type="match status" value="1"/>
</dbReference>
<dbReference type="GO" id="GO:0016491">
    <property type="term" value="F:oxidoreductase activity"/>
    <property type="evidence" value="ECO:0007669"/>
    <property type="project" value="InterPro"/>
</dbReference>
<keyword evidence="3" id="KW-0479">Metal-binding</keyword>
<dbReference type="OrthoDB" id="9814936at2"/>
<sequence length="120" mass="13209">MEFYRCKECGSIVVKVTEGKGAHCGENLEKLTANTVDAATEKHVPEISVEGHLVTVKVGSVEHPMLEAHYIEFIALETTAGVHYKTLKPGEAPVAKFVLDEGEEVLHAYEFCNLHGLWMA</sequence>